<dbReference type="CDD" id="cd01639">
    <property type="entry name" value="IMPase"/>
    <property type="match status" value="1"/>
</dbReference>
<feature type="binding site" evidence="6">
    <location>
        <position position="68"/>
    </location>
    <ligand>
        <name>Mg(2+)</name>
        <dbReference type="ChEBI" id="CHEBI:18420"/>
        <label>1</label>
        <note>catalytic</note>
    </ligand>
</feature>
<keyword evidence="5 6" id="KW-0460">Magnesium</keyword>
<accession>A0A833L2H7</accession>
<feature type="binding site" evidence="6">
    <location>
        <position position="86"/>
    </location>
    <ligand>
        <name>Mg(2+)</name>
        <dbReference type="ChEBI" id="CHEBI:18420"/>
        <label>1</label>
        <note>catalytic</note>
    </ligand>
</feature>
<dbReference type="PANTHER" id="PTHR20854">
    <property type="entry name" value="INOSITOL MONOPHOSPHATASE"/>
    <property type="match status" value="1"/>
</dbReference>
<dbReference type="SUPFAM" id="SSF56655">
    <property type="entry name" value="Carbohydrate phosphatase"/>
    <property type="match status" value="1"/>
</dbReference>
<dbReference type="Proteomes" id="UP000488506">
    <property type="component" value="Unassembled WGS sequence"/>
</dbReference>
<gene>
    <name evidence="8" type="ORF">FD145_91</name>
</gene>
<evidence type="ECO:0000256" key="1">
    <source>
        <dbReference type="ARBA" id="ARBA00001033"/>
    </source>
</evidence>
<comment type="cofactor">
    <cofactor evidence="2 6 7">
        <name>Mg(2+)</name>
        <dbReference type="ChEBI" id="CHEBI:18420"/>
    </cofactor>
</comment>
<dbReference type="Gene3D" id="3.40.190.80">
    <property type="match status" value="1"/>
</dbReference>
<dbReference type="AlphaFoldDB" id="A0A833L2H7"/>
<evidence type="ECO:0000256" key="7">
    <source>
        <dbReference type="RuleBase" id="RU364068"/>
    </source>
</evidence>
<evidence type="ECO:0000256" key="6">
    <source>
        <dbReference type="PIRSR" id="PIRSR600760-2"/>
    </source>
</evidence>
<feature type="binding site" evidence="6">
    <location>
        <position position="209"/>
    </location>
    <ligand>
        <name>Mg(2+)</name>
        <dbReference type="ChEBI" id="CHEBI:18420"/>
        <label>1</label>
        <note>catalytic</note>
    </ligand>
</feature>
<dbReference type="EMBL" id="WPAF01000001">
    <property type="protein sequence ID" value="KAF0135265.1"/>
    <property type="molecule type" value="Genomic_DNA"/>
</dbReference>
<dbReference type="PRINTS" id="PR00378">
    <property type="entry name" value="LIIMPHPHTASE"/>
</dbReference>
<dbReference type="PRINTS" id="PR00377">
    <property type="entry name" value="IMPHPHTASES"/>
</dbReference>
<reference evidence="8 9" key="1">
    <citation type="submission" date="2019-12" db="EMBL/GenBank/DDBJ databases">
        <authorList>
            <person name="Wolfe R."/>
            <person name="Danczak R."/>
            <person name="Wilkins M."/>
        </authorList>
    </citation>
    <scope>NUCLEOTIDE SEQUENCE [LARGE SCALE GENOMIC DNA]</scope>
    <source>
        <strain evidence="8">X2_MaxBin.013</strain>
    </source>
</reference>
<comment type="catalytic activity">
    <reaction evidence="1 7">
        <text>a myo-inositol phosphate + H2O = myo-inositol + phosphate</text>
        <dbReference type="Rhea" id="RHEA:24056"/>
        <dbReference type="ChEBI" id="CHEBI:15377"/>
        <dbReference type="ChEBI" id="CHEBI:17268"/>
        <dbReference type="ChEBI" id="CHEBI:43474"/>
        <dbReference type="ChEBI" id="CHEBI:84139"/>
        <dbReference type="EC" id="3.1.3.25"/>
    </reaction>
</comment>
<dbReference type="Gene3D" id="3.30.540.10">
    <property type="entry name" value="Fructose-1,6-Bisphosphatase, subunit A, domain 1"/>
    <property type="match status" value="1"/>
</dbReference>
<dbReference type="InterPro" id="IPR033942">
    <property type="entry name" value="IMPase"/>
</dbReference>
<dbReference type="GO" id="GO:0007165">
    <property type="term" value="P:signal transduction"/>
    <property type="evidence" value="ECO:0007669"/>
    <property type="project" value="TreeGrafter"/>
</dbReference>
<protein>
    <recommendedName>
        <fullName evidence="7">Inositol-1-monophosphatase</fullName>
        <ecNumber evidence="7">3.1.3.25</ecNumber>
    </recommendedName>
</protein>
<evidence type="ECO:0000313" key="8">
    <source>
        <dbReference type="EMBL" id="KAF0135265.1"/>
    </source>
</evidence>
<organism evidence="8 9">
    <name type="scientific">Candidatus Saganbacteria bacterium</name>
    <dbReference type="NCBI Taxonomy" id="2575572"/>
    <lineage>
        <taxon>Bacteria</taxon>
        <taxon>Bacillati</taxon>
        <taxon>Saganbacteria</taxon>
    </lineage>
</organism>
<evidence type="ECO:0000256" key="2">
    <source>
        <dbReference type="ARBA" id="ARBA00001946"/>
    </source>
</evidence>
<dbReference type="PANTHER" id="PTHR20854:SF4">
    <property type="entry name" value="INOSITOL-1-MONOPHOSPHATASE-RELATED"/>
    <property type="match status" value="1"/>
</dbReference>
<feature type="binding site" evidence="6">
    <location>
        <position position="87"/>
    </location>
    <ligand>
        <name>Mg(2+)</name>
        <dbReference type="ChEBI" id="CHEBI:18420"/>
        <label>1</label>
        <note>catalytic</note>
    </ligand>
</feature>
<dbReference type="GO" id="GO:0046872">
    <property type="term" value="F:metal ion binding"/>
    <property type="evidence" value="ECO:0007669"/>
    <property type="project" value="UniProtKB-KW"/>
</dbReference>
<comment type="similarity">
    <text evidence="7">Belongs to the inositol monophosphatase superfamily.</text>
</comment>
<dbReference type="GO" id="GO:0046854">
    <property type="term" value="P:phosphatidylinositol phosphate biosynthetic process"/>
    <property type="evidence" value="ECO:0007669"/>
    <property type="project" value="InterPro"/>
</dbReference>
<dbReference type="EC" id="3.1.3.25" evidence="7"/>
<dbReference type="GO" id="GO:0008934">
    <property type="term" value="F:inositol monophosphate 1-phosphatase activity"/>
    <property type="evidence" value="ECO:0007669"/>
    <property type="project" value="InterPro"/>
</dbReference>
<sequence>MKDDNQALDIAINAAKTAGEILKANFKKDYRIIRKSPKEMVSEVDMKSQEVICAILGRGFPSCGIITEEKRFSNVKGDKNWIIDPIDGTHNYIAGLPFSGISIALMEGDRFDLGVIYFPMENELYYAVRGQGAFCNGEPISVSDNGVLSKAIVNYDNQFHLSENSFKYYKTLTERAFTTRILGVATRDLCFIASGKIDGRVWNATKICDIAAGIVILTEAGGELTDFSGHPCGMNSKQVVASNSKIHGELLAIFKGEKL</sequence>
<keyword evidence="3 6" id="KW-0479">Metal-binding</keyword>
<evidence type="ECO:0000256" key="4">
    <source>
        <dbReference type="ARBA" id="ARBA00022801"/>
    </source>
</evidence>
<dbReference type="Pfam" id="PF00459">
    <property type="entry name" value="Inositol_P"/>
    <property type="match status" value="1"/>
</dbReference>
<dbReference type="GO" id="GO:0006020">
    <property type="term" value="P:inositol metabolic process"/>
    <property type="evidence" value="ECO:0007669"/>
    <property type="project" value="TreeGrafter"/>
</dbReference>
<name>A0A833L2H7_UNCSA</name>
<proteinExistence type="inferred from homology"/>
<dbReference type="InterPro" id="IPR000760">
    <property type="entry name" value="Inositol_monophosphatase-like"/>
</dbReference>
<dbReference type="InterPro" id="IPR020552">
    <property type="entry name" value="Inositol_monoPase_Li-sen"/>
</dbReference>
<comment type="caution">
    <text evidence="8">The sequence shown here is derived from an EMBL/GenBank/DDBJ whole genome shotgun (WGS) entry which is preliminary data.</text>
</comment>
<keyword evidence="4 7" id="KW-0378">Hydrolase</keyword>
<feature type="binding site" evidence="6">
    <location>
        <position position="84"/>
    </location>
    <ligand>
        <name>Mg(2+)</name>
        <dbReference type="ChEBI" id="CHEBI:18420"/>
        <label>1</label>
        <note>catalytic</note>
    </ligand>
</feature>
<evidence type="ECO:0000313" key="9">
    <source>
        <dbReference type="Proteomes" id="UP000488506"/>
    </source>
</evidence>
<dbReference type="FunFam" id="3.30.540.10:FF:000003">
    <property type="entry name" value="Inositol-1-monophosphatase"/>
    <property type="match status" value="1"/>
</dbReference>
<evidence type="ECO:0000256" key="3">
    <source>
        <dbReference type="ARBA" id="ARBA00022723"/>
    </source>
</evidence>
<evidence type="ECO:0000256" key="5">
    <source>
        <dbReference type="ARBA" id="ARBA00022842"/>
    </source>
</evidence>